<proteinExistence type="predicted"/>
<dbReference type="AlphaFoldDB" id="A0AAE1K862"/>
<sequence length="172" mass="18529">MLENPPPAPLQSAATDSPAPVKRYAPPNQRNRSNNRRKSADGLDRANSLGNDLEKNQHASKSVPVTDPGDAGGNNHRENRYSGLIGLEGCSTSVASQLLNDRWTAAMQSYNNSKDSSEKPVMHSGGTAAWTNFRLPHQVVSSAPGNAASAPHMDFLGELRRQMHSANSEFNP</sequence>
<feature type="region of interest" description="Disordered" evidence="1">
    <location>
        <begin position="1"/>
        <end position="81"/>
    </location>
</feature>
<evidence type="ECO:0000313" key="3">
    <source>
        <dbReference type="Proteomes" id="UP001293593"/>
    </source>
</evidence>
<name>A0AAE1K862_9FABA</name>
<dbReference type="PANTHER" id="PTHR36032">
    <property type="entry name" value="PHOSPHOPANTOTHENATE--CYSTEINE LIGASE 2"/>
    <property type="match status" value="1"/>
</dbReference>
<protein>
    <submittedName>
        <fullName evidence="2">Uncharacterized protein</fullName>
    </submittedName>
</protein>
<gene>
    <name evidence="2" type="ORF">QN277_024788</name>
</gene>
<evidence type="ECO:0000256" key="1">
    <source>
        <dbReference type="SAM" id="MobiDB-lite"/>
    </source>
</evidence>
<keyword evidence="3" id="KW-1185">Reference proteome</keyword>
<comment type="caution">
    <text evidence="2">The sequence shown here is derived from an EMBL/GenBank/DDBJ whole genome shotgun (WGS) entry which is preliminary data.</text>
</comment>
<reference evidence="2" key="1">
    <citation type="submission" date="2023-10" db="EMBL/GenBank/DDBJ databases">
        <title>Chromosome-level genome of the transformable northern wattle, Acacia crassicarpa.</title>
        <authorList>
            <person name="Massaro I."/>
            <person name="Sinha N.R."/>
            <person name="Poethig S."/>
            <person name="Leichty A.R."/>
        </authorList>
    </citation>
    <scope>NUCLEOTIDE SEQUENCE</scope>
    <source>
        <strain evidence="2">Acra3RX</strain>
        <tissue evidence="2">Leaf</tissue>
    </source>
</reference>
<dbReference type="PANTHER" id="PTHR36032:SF1">
    <property type="entry name" value="PHOSPHOPANTOTHENATE--CYSTEINE LIGASE 2"/>
    <property type="match status" value="1"/>
</dbReference>
<organism evidence="2 3">
    <name type="scientific">Acacia crassicarpa</name>
    <name type="common">northern wattle</name>
    <dbReference type="NCBI Taxonomy" id="499986"/>
    <lineage>
        <taxon>Eukaryota</taxon>
        <taxon>Viridiplantae</taxon>
        <taxon>Streptophyta</taxon>
        <taxon>Embryophyta</taxon>
        <taxon>Tracheophyta</taxon>
        <taxon>Spermatophyta</taxon>
        <taxon>Magnoliopsida</taxon>
        <taxon>eudicotyledons</taxon>
        <taxon>Gunneridae</taxon>
        <taxon>Pentapetalae</taxon>
        <taxon>rosids</taxon>
        <taxon>fabids</taxon>
        <taxon>Fabales</taxon>
        <taxon>Fabaceae</taxon>
        <taxon>Caesalpinioideae</taxon>
        <taxon>mimosoid clade</taxon>
        <taxon>Acacieae</taxon>
        <taxon>Acacia</taxon>
    </lineage>
</organism>
<dbReference type="EMBL" id="JAWXYG010000007">
    <property type="protein sequence ID" value="KAK4268084.1"/>
    <property type="molecule type" value="Genomic_DNA"/>
</dbReference>
<accession>A0AAE1K862</accession>
<evidence type="ECO:0000313" key="2">
    <source>
        <dbReference type="EMBL" id="KAK4268084.1"/>
    </source>
</evidence>
<dbReference type="Proteomes" id="UP001293593">
    <property type="component" value="Unassembled WGS sequence"/>
</dbReference>